<dbReference type="InterPro" id="IPR000412">
    <property type="entry name" value="ABC_2_transport"/>
</dbReference>
<keyword evidence="3 5" id="KW-1133">Transmembrane helix</keyword>
<evidence type="ECO:0000256" key="1">
    <source>
        <dbReference type="ARBA" id="ARBA00004141"/>
    </source>
</evidence>
<keyword evidence="2 5" id="KW-0812">Transmembrane</keyword>
<evidence type="ECO:0000256" key="4">
    <source>
        <dbReference type="ARBA" id="ARBA00023136"/>
    </source>
</evidence>
<dbReference type="PANTHER" id="PTHR43229">
    <property type="entry name" value="NODULATION PROTEIN J"/>
    <property type="match status" value="1"/>
</dbReference>
<evidence type="ECO:0000256" key="5">
    <source>
        <dbReference type="RuleBase" id="RU361157"/>
    </source>
</evidence>
<dbReference type="eggNOG" id="COG0842">
    <property type="taxonomic scope" value="Bacteria"/>
</dbReference>
<gene>
    <name evidence="7" type="ORF">TKV_c10560</name>
</gene>
<dbReference type="InterPro" id="IPR047817">
    <property type="entry name" value="ABC2_TM_bact-type"/>
</dbReference>
<comment type="similarity">
    <text evidence="5">Belongs to the ABC-2 integral membrane protein family.</text>
</comment>
<keyword evidence="8" id="KW-1185">Reference proteome</keyword>
<dbReference type="RefSeq" id="WP_148307251.1">
    <property type="nucleotide sequence ID" value="NZ_CP009170.1"/>
</dbReference>
<keyword evidence="4 5" id="KW-0472">Membrane</keyword>
<sequence length="280" mass="31293">MKCDKSEGAFSALTDEKRHSFSILSKFIAYIANSFTIAEMEIRKLRHDPTELFTRAVQPALWLLVFGQAFSKVWAIPTGNVNYQTFMTPGILAQSMMFISIFYGLSIIWDKDQGILQKLIALPVPRFAFVTGKALGAGVRAISQVVIILFLSLLIGIKLHWSIVNILMSVITIIFGAIIFSSLSMAIAAIVKNRERFMGIGQVITMPLFFASNAIYPIEIMPHWLQIVAQINPLSYIVELLRGYLLNSPIPNAGLDWLIIIFITVILQLCAALLYPRIVV</sequence>
<organism evidence="7 8">
    <name type="scientific">Thermoanaerobacter kivui</name>
    <name type="common">Acetogenium kivui</name>
    <dbReference type="NCBI Taxonomy" id="2325"/>
    <lineage>
        <taxon>Bacteria</taxon>
        <taxon>Bacillati</taxon>
        <taxon>Bacillota</taxon>
        <taxon>Clostridia</taxon>
        <taxon>Thermoanaerobacterales</taxon>
        <taxon>Thermoanaerobacteraceae</taxon>
        <taxon>Thermoanaerobacter</taxon>
    </lineage>
</organism>
<proteinExistence type="inferred from homology"/>
<dbReference type="KEGG" id="tki:TKV_c10560"/>
<dbReference type="PRINTS" id="PR00164">
    <property type="entry name" value="ABC2TRNSPORT"/>
</dbReference>
<evidence type="ECO:0000259" key="6">
    <source>
        <dbReference type="PROSITE" id="PS51012"/>
    </source>
</evidence>
<feature type="transmembrane region" description="Helical" evidence="5">
    <location>
        <begin position="197"/>
        <end position="218"/>
    </location>
</feature>
<name>A0A097AQY1_THEKI</name>
<dbReference type="PANTHER" id="PTHR43229:SF2">
    <property type="entry name" value="NODULATION PROTEIN J"/>
    <property type="match status" value="1"/>
</dbReference>
<evidence type="ECO:0000313" key="7">
    <source>
        <dbReference type="EMBL" id="AIS52231.1"/>
    </source>
</evidence>
<dbReference type="EMBL" id="CP009170">
    <property type="protein sequence ID" value="AIS52231.1"/>
    <property type="molecule type" value="Genomic_DNA"/>
</dbReference>
<keyword evidence="5" id="KW-1003">Cell membrane</keyword>
<accession>A0A097AQY1</accession>
<dbReference type="PROSITE" id="PS51012">
    <property type="entry name" value="ABC_TM2"/>
    <property type="match status" value="1"/>
</dbReference>
<feature type="transmembrane region" description="Helical" evidence="5">
    <location>
        <begin position="167"/>
        <end position="190"/>
    </location>
</feature>
<dbReference type="AlphaFoldDB" id="A0A097AQY1"/>
<evidence type="ECO:0000256" key="3">
    <source>
        <dbReference type="ARBA" id="ARBA00022989"/>
    </source>
</evidence>
<keyword evidence="5" id="KW-0813">Transport</keyword>
<dbReference type="Pfam" id="PF01061">
    <property type="entry name" value="ABC2_membrane"/>
    <property type="match status" value="1"/>
</dbReference>
<dbReference type="InterPro" id="IPR051784">
    <property type="entry name" value="Nod_factor_ABC_transporter"/>
</dbReference>
<feature type="domain" description="ABC transmembrane type-2" evidence="6">
    <location>
        <begin position="50"/>
        <end position="278"/>
    </location>
</feature>
<dbReference type="PIRSF" id="PIRSF006648">
    <property type="entry name" value="DrrB"/>
    <property type="match status" value="1"/>
</dbReference>
<feature type="transmembrane region" description="Helical" evidence="5">
    <location>
        <begin position="91"/>
        <end position="109"/>
    </location>
</feature>
<reference evidence="8" key="1">
    <citation type="journal article" date="2015" name="Genome Announc.">
        <title>Whole-Genome Sequences of 80 Environmental and Clinical Isolates of Burkholderia pseudomallei.</title>
        <authorList>
            <person name="Johnson S.L."/>
            <person name="Baker A.L."/>
            <person name="Chain P.S."/>
            <person name="Currie B.J."/>
            <person name="Daligault H.E."/>
            <person name="Davenport K.W."/>
            <person name="Davis C.B."/>
            <person name="Inglis T.J."/>
            <person name="Kaestli M."/>
            <person name="Koren S."/>
            <person name="Mayo M."/>
            <person name="Merritt A.J."/>
            <person name="Price E.P."/>
            <person name="Sarovich D.S."/>
            <person name="Warner J."/>
            <person name="Rosovitz M.J."/>
        </authorList>
    </citation>
    <scope>NUCLEOTIDE SEQUENCE [LARGE SCALE GENOMIC DNA]</scope>
    <source>
        <strain evidence="8">DSM 2030</strain>
    </source>
</reference>
<comment type="subcellular location">
    <subcellularLocation>
        <location evidence="5">Cell membrane</location>
        <topology evidence="5">Multi-pass membrane protein</topology>
    </subcellularLocation>
    <subcellularLocation>
        <location evidence="1">Membrane</location>
        <topology evidence="1">Multi-pass membrane protein</topology>
    </subcellularLocation>
</comment>
<feature type="transmembrane region" description="Helical" evidence="5">
    <location>
        <begin position="257"/>
        <end position="275"/>
    </location>
</feature>
<feature type="transmembrane region" description="Helical" evidence="5">
    <location>
        <begin position="52"/>
        <end position="71"/>
    </location>
</feature>
<evidence type="ECO:0000256" key="2">
    <source>
        <dbReference type="ARBA" id="ARBA00022692"/>
    </source>
</evidence>
<evidence type="ECO:0000313" key="8">
    <source>
        <dbReference type="Proteomes" id="UP000029669"/>
    </source>
</evidence>
<dbReference type="Proteomes" id="UP000029669">
    <property type="component" value="Chromosome"/>
</dbReference>
<protein>
    <recommendedName>
        <fullName evidence="5">Transport permease protein</fullName>
    </recommendedName>
</protein>
<feature type="transmembrane region" description="Helical" evidence="5">
    <location>
        <begin position="141"/>
        <end position="161"/>
    </location>
</feature>
<dbReference type="OrthoDB" id="9788252at2"/>
<dbReference type="HOGENOM" id="CLU_039483_2_3_9"/>
<dbReference type="InterPro" id="IPR013525">
    <property type="entry name" value="ABC2_TM"/>
</dbReference>
<dbReference type="GO" id="GO:0043190">
    <property type="term" value="C:ATP-binding cassette (ABC) transporter complex"/>
    <property type="evidence" value="ECO:0007669"/>
    <property type="project" value="InterPro"/>
</dbReference>
<dbReference type="STRING" id="2325.TKV_c10560"/>
<dbReference type="GO" id="GO:0140359">
    <property type="term" value="F:ABC-type transporter activity"/>
    <property type="evidence" value="ECO:0007669"/>
    <property type="project" value="InterPro"/>
</dbReference>